<organism evidence="1 2">
    <name type="scientific">Dovyalis caffra</name>
    <dbReference type="NCBI Taxonomy" id="77055"/>
    <lineage>
        <taxon>Eukaryota</taxon>
        <taxon>Viridiplantae</taxon>
        <taxon>Streptophyta</taxon>
        <taxon>Embryophyta</taxon>
        <taxon>Tracheophyta</taxon>
        <taxon>Spermatophyta</taxon>
        <taxon>Magnoliopsida</taxon>
        <taxon>eudicotyledons</taxon>
        <taxon>Gunneridae</taxon>
        <taxon>Pentapetalae</taxon>
        <taxon>rosids</taxon>
        <taxon>fabids</taxon>
        <taxon>Malpighiales</taxon>
        <taxon>Salicaceae</taxon>
        <taxon>Flacourtieae</taxon>
        <taxon>Dovyalis</taxon>
    </lineage>
</organism>
<dbReference type="Proteomes" id="UP001314170">
    <property type="component" value="Unassembled WGS sequence"/>
</dbReference>
<name>A0AAV1SM52_9ROSI</name>
<dbReference type="AlphaFoldDB" id="A0AAV1SM52"/>
<protein>
    <submittedName>
        <fullName evidence="1">Uncharacterized protein</fullName>
    </submittedName>
</protein>
<comment type="caution">
    <text evidence="1">The sequence shown here is derived from an EMBL/GenBank/DDBJ whole genome shotgun (WGS) entry which is preliminary data.</text>
</comment>
<dbReference type="EMBL" id="CAWUPB010001194">
    <property type="protein sequence ID" value="CAK7352218.1"/>
    <property type="molecule type" value="Genomic_DNA"/>
</dbReference>
<reference evidence="1 2" key="1">
    <citation type="submission" date="2024-01" db="EMBL/GenBank/DDBJ databases">
        <authorList>
            <person name="Waweru B."/>
        </authorList>
    </citation>
    <scope>NUCLEOTIDE SEQUENCE [LARGE SCALE GENOMIC DNA]</scope>
</reference>
<evidence type="ECO:0000313" key="2">
    <source>
        <dbReference type="Proteomes" id="UP001314170"/>
    </source>
</evidence>
<sequence length="150" mass="15308">MSARVLSVECSLIGSLGSSLLGSSDRSSRPLCYFEFVAGLVLPRFIVAGSLATAADWLELIGVASACGLDIIRCPVVSLLACLCGLGFGPVGLSVLSSGFVLVGLSGCFEFGYYASVVLPPVGPALGDLMCPPPHGLLAARSTLDWASPD</sequence>
<keyword evidence="2" id="KW-1185">Reference proteome</keyword>
<gene>
    <name evidence="1" type="ORF">DCAF_LOCUS24112</name>
</gene>
<accession>A0AAV1SM52</accession>
<proteinExistence type="predicted"/>
<evidence type="ECO:0000313" key="1">
    <source>
        <dbReference type="EMBL" id="CAK7352218.1"/>
    </source>
</evidence>